<feature type="region of interest" description="Disordered" evidence="1">
    <location>
        <begin position="48"/>
        <end position="67"/>
    </location>
</feature>
<evidence type="ECO:0000313" key="3">
    <source>
        <dbReference type="Proteomes" id="UP000574390"/>
    </source>
</evidence>
<dbReference type="AlphaFoldDB" id="A0A7J6SZQ0"/>
<dbReference type="Proteomes" id="UP000574390">
    <property type="component" value="Unassembled WGS sequence"/>
</dbReference>
<evidence type="ECO:0000256" key="1">
    <source>
        <dbReference type="SAM" id="MobiDB-lite"/>
    </source>
</evidence>
<gene>
    <name evidence="2" type="primary">RFC1_6</name>
    <name evidence="2" type="ORF">FOZ62_019640</name>
</gene>
<dbReference type="EMBL" id="JABANM010011047">
    <property type="protein sequence ID" value="KAF4738323.1"/>
    <property type="molecule type" value="Genomic_DNA"/>
</dbReference>
<name>A0A7J6SZQ0_PEROL</name>
<proteinExistence type="predicted"/>
<protein>
    <submittedName>
        <fullName evidence="2">Replication factor C subunit 1</fullName>
    </submittedName>
</protein>
<evidence type="ECO:0000313" key="2">
    <source>
        <dbReference type="EMBL" id="KAF4738323.1"/>
    </source>
</evidence>
<reference evidence="2 3" key="1">
    <citation type="submission" date="2020-04" db="EMBL/GenBank/DDBJ databases">
        <title>Perkinsus olseni comparative genomics.</title>
        <authorList>
            <person name="Bogema D.R."/>
        </authorList>
    </citation>
    <scope>NUCLEOTIDE SEQUENCE [LARGE SCALE GENOMIC DNA]</scope>
    <source>
        <strain evidence="2">ATCC PRA-205</strain>
    </source>
</reference>
<sequence length="77" mass="8333">FRKTQELKAAGKPGPSLLQESEFIEKLQKAGLMKAGGAIEQTKVTIDPVKPASSGKDNSSKGNVKGILWTDKWPPRL</sequence>
<comment type="caution">
    <text evidence="2">The sequence shown here is derived from an EMBL/GenBank/DDBJ whole genome shotgun (WGS) entry which is preliminary data.</text>
</comment>
<accession>A0A7J6SZQ0</accession>
<feature type="non-terminal residue" evidence="2">
    <location>
        <position position="1"/>
    </location>
</feature>
<organism evidence="2 3">
    <name type="scientific">Perkinsus olseni</name>
    <name type="common">Perkinsus atlanticus</name>
    <dbReference type="NCBI Taxonomy" id="32597"/>
    <lineage>
        <taxon>Eukaryota</taxon>
        <taxon>Sar</taxon>
        <taxon>Alveolata</taxon>
        <taxon>Perkinsozoa</taxon>
        <taxon>Perkinsea</taxon>
        <taxon>Perkinsida</taxon>
        <taxon>Perkinsidae</taxon>
        <taxon>Perkinsus</taxon>
    </lineage>
</organism>